<gene>
    <name evidence="2" type="ORF">Pan181_49120</name>
</gene>
<organism evidence="2 3">
    <name type="scientific">Aeoliella mucimassa</name>
    <dbReference type="NCBI Taxonomy" id="2527972"/>
    <lineage>
        <taxon>Bacteria</taxon>
        <taxon>Pseudomonadati</taxon>
        <taxon>Planctomycetota</taxon>
        <taxon>Planctomycetia</taxon>
        <taxon>Pirellulales</taxon>
        <taxon>Lacipirellulaceae</taxon>
        <taxon>Aeoliella</taxon>
    </lineage>
</organism>
<feature type="transmembrane region" description="Helical" evidence="1">
    <location>
        <begin position="36"/>
        <end position="54"/>
    </location>
</feature>
<proteinExistence type="predicted"/>
<feature type="transmembrane region" description="Helical" evidence="1">
    <location>
        <begin position="139"/>
        <end position="158"/>
    </location>
</feature>
<feature type="transmembrane region" description="Helical" evidence="1">
    <location>
        <begin position="334"/>
        <end position="360"/>
    </location>
</feature>
<evidence type="ECO:0000256" key="1">
    <source>
        <dbReference type="SAM" id="Phobius"/>
    </source>
</evidence>
<dbReference type="RefSeq" id="WP_145250979.1">
    <property type="nucleotide sequence ID" value="NZ_CP036278.1"/>
</dbReference>
<feature type="transmembrane region" description="Helical" evidence="1">
    <location>
        <begin position="226"/>
        <end position="245"/>
    </location>
</feature>
<evidence type="ECO:0000313" key="3">
    <source>
        <dbReference type="Proteomes" id="UP000315750"/>
    </source>
</evidence>
<dbReference type="EMBL" id="CP036278">
    <property type="protein sequence ID" value="QDU58672.1"/>
    <property type="molecule type" value="Genomic_DNA"/>
</dbReference>
<keyword evidence="3" id="KW-1185">Reference proteome</keyword>
<feature type="transmembrane region" description="Helical" evidence="1">
    <location>
        <begin position="305"/>
        <end position="322"/>
    </location>
</feature>
<name>A0A518AVD5_9BACT</name>
<dbReference type="OrthoDB" id="9786218at2"/>
<dbReference type="KEGG" id="amuc:Pan181_49120"/>
<feature type="transmembrane region" description="Helical" evidence="1">
    <location>
        <begin position="164"/>
        <end position="185"/>
    </location>
</feature>
<protein>
    <recommendedName>
        <fullName evidence="4">Glycosyltransferase RgtA/B/C/D-like domain-containing protein</fullName>
    </recommendedName>
</protein>
<reference evidence="2 3" key="1">
    <citation type="submission" date="2019-02" db="EMBL/GenBank/DDBJ databases">
        <title>Deep-cultivation of Planctomycetes and their phenomic and genomic characterization uncovers novel biology.</title>
        <authorList>
            <person name="Wiegand S."/>
            <person name="Jogler M."/>
            <person name="Boedeker C."/>
            <person name="Pinto D."/>
            <person name="Vollmers J."/>
            <person name="Rivas-Marin E."/>
            <person name="Kohn T."/>
            <person name="Peeters S.H."/>
            <person name="Heuer A."/>
            <person name="Rast P."/>
            <person name="Oberbeckmann S."/>
            <person name="Bunk B."/>
            <person name="Jeske O."/>
            <person name="Meyerdierks A."/>
            <person name="Storesund J.E."/>
            <person name="Kallscheuer N."/>
            <person name="Luecker S."/>
            <person name="Lage O.M."/>
            <person name="Pohl T."/>
            <person name="Merkel B.J."/>
            <person name="Hornburger P."/>
            <person name="Mueller R.-W."/>
            <person name="Bruemmer F."/>
            <person name="Labrenz M."/>
            <person name="Spormann A.M."/>
            <person name="Op den Camp H."/>
            <person name="Overmann J."/>
            <person name="Amann R."/>
            <person name="Jetten M.S.M."/>
            <person name="Mascher T."/>
            <person name="Medema M.H."/>
            <person name="Devos D.P."/>
            <person name="Kaster A.-K."/>
            <person name="Ovreas L."/>
            <person name="Rohde M."/>
            <person name="Galperin M.Y."/>
            <person name="Jogler C."/>
        </authorList>
    </citation>
    <scope>NUCLEOTIDE SEQUENCE [LARGE SCALE GENOMIC DNA]</scope>
    <source>
        <strain evidence="2 3">Pan181</strain>
    </source>
</reference>
<keyword evidence="1" id="KW-0812">Transmembrane</keyword>
<dbReference type="Proteomes" id="UP000315750">
    <property type="component" value="Chromosome"/>
</dbReference>
<sequence length="605" mass="68151">MPTESQSDDFSPVKRTEISESELACAKREYRLLRRLVILALWVGCAVALSLNFTDPDLWGHVTYGQEVIRDGHLHRTATHTFTAEGYPWVNHENIAELTYATIYTWFDDEGLQIFKCLVGLAILGAMAWAAHRQGVRPLTMAAFLLLLANNLTAFFPVRPQVLSFAWCTTLLLTLELAFTGWRAWLVDEPASDESSITPWTPRRLGWLALLPVIMVLWTNSHGAFVAGICITGAYLAGRIVEAIYYQRTKSLGIVAAMVVAGLLVLAATFVNPYGTGLHEWLLLSLGSPRPEITEWAAPKPSDPVFWPLMTLIAVAIASIAFTRQRRDWVQIAILLLVGWQACSHLRHIAFFTLLCGFWVPVHLQSMLLRAKPDTSKLPVTRLGTWSRWGIATALLVAIGLQANTLGNRLERLPVYRHKYPVDAFQWMTFKDLHGRLVVPFNWAQYAIAALSPETTVSFDGRFRTCYPQEVVDKNFDFLLGDNKGYRYRRPEAGPIDPTAVLELGNPDLVLIDRQYNQPIEVMRLESEKPNPAWTLIYQDGLAQLWGRSSIYNDPQSDQYVAPEERLITDTLHVTAFDWPALPVQPTAKVLADRESSQTPNENLQ</sequence>
<feature type="transmembrane region" description="Helical" evidence="1">
    <location>
        <begin position="252"/>
        <end position="271"/>
    </location>
</feature>
<evidence type="ECO:0000313" key="2">
    <source>
        <dbReference type="EMBL" id="QDU58672.1"/>
    </source>
</evidence>
<keyword evidence="1" id="KW-1133">Transmembrane helix</keyword>
<feature type="transmembrane region" description="Helical" evidence="1">
    <location>
        <begin position="386"/>
        <end position="407"/>
    </location>
</feature>
<accession>A0A518AVD5</accession>
<dbReference type="AlphaFoldDB" id="A0A518AVD5"/>
<evidence type="ECO:0008006" key="4">
    <source>
        <dbReference type="Google" id="ProtNLM"/>
    </source>
</evidence>
<keyword evidence="1" id="KW-0472">Membrane</keyword>